<evidence type="ECO:0000313" key="2">
    <source>
        <dbReference type="Proteomes" id="UP001154282"/>
    </source>
</evidence>
<dbReference type="Proteomes" id="UP001154282">
    <property type="component" value="Unassembled WGS sequence"/>
</dbReference>
<evidence type="ECO:0000313" key="1">
    <source>
        <dbReference type="EMBL" id="CAI0378299.1"/>
    </source>
</evidence>
<accession>A0AAV0GZ43</accession>
<comment type="caution">
    <text evidence="1">The sequence shown here is derived from an EMBL/GenBank/DDBJ whole genome shotgun (WGS) entry which is preliminary data.</text>
</comment>
<feature type="non-terminal residue" evidence="1">
    <location>
        <position position="1"/>
    </location>
</feature>
<organism evidence="1 2">
    <name type="scientific">Linum tenue</name>
    <dbReference type="NCBI Taxonomy" id="586396"/>
    <lineage>
        <taxon>Eukaryota</taxon>
        <taxon>Viridiplantae</taxon>
        <taxon>Streptophyta</taxon>
        <taxon>Embryophyta</taxon>
        <taxon>Tracheophyta</taxon>
        <taxon>Spermatophyta</taxon>
        <taxon>Magnoliopsida</taxon>
        <taxon>eudicotyledons</taxon>
        <taxon>Gunneridae</taxon>
        <taxon>Pentapetalae</taxon>
        <taxon>rosids</taxon>
        <taxon>fabids</taxon>
        <taxon>Malpighiales</taxon>
        <taxon>Linaceae</taxon>
        <taxon>Linum</taxon>
    </lineage>
</organism>
<dbReference type="AlphaFoldDB" id="A0AAV0GZ43"/>
<keyword evidence="2" id="KW-1185">Reference proteome</keyword>
<proteinExistence type="predicted"/>
<sequence>IVLCLRPQWFVQRTKKRNLDHIVRSYVDTGTQNMSRVPETELPSIILQSNLRASGSGEPKSLNVEGAEKKEYLLARTYCGMQR</sequence>
<gene>
    <name evidence="1" type="ORF">LITE_LOCUS1805</name>
</gene>
<feature type="non-terminal residue" evidence="1">
    <location>
        <position position="83"/>
    </location>
</feature>
<protein>
    <submittedName>
        <fullName evidence="1">Uncharacterized protein</fullName>
    </submittedName>
</protein>
<reference evidence="1" key="1">
    <citation type="submission" date="2022-08" db="EMBL/GenBank/DDBJ databases">
        <authorList>
            <person name="Gutierrez-Valencia J."/>
        </authorList>
    </citation>
    <scope>NUCLEOTIDE SEQUENCE</scope>
</reference>
<dbReference type="EMBL" id="CAMGYJ010000002">
    <property type="protein sequence ID" value="CAI0378299.1"/>
    <property type="molecule type" value="Genomic_DNA"/>
</dbReference>
<name>A0AAV0GZ43_9ROSI</name>